<dbReference type="PROSITE" id="PS00409">
    <property type="entry name" value="PROKAR_NTER_METHYL"/>
    <property type="match status" value="1"/>
</dbReference>
<protein>
    <submittedName>
        <fullName evidence="1">Pili subunit domain-containing protein</fullName>
    </submittedName>
</protein>
<dbReference type="HOGENOM" id="CLU_408094_0_0_9"/>
<gene>
    <name evidence="1" type="ordered locus">Curi_c12720</name>
</gene>
<organism evidence="1 2">
    <name type="scientific">Gottschalkia acidurici (strain ATCC 7906 / DSM 604 / BCRC 14475 / CIP 104303 / KCTC 5404 / NCIMB 10678 / 9a)</name>
    <name type="common">Clostridium acidurici</name>
    <dbReference type="NCBI Taxonomy" id="1128398"/>
    <lineage>
        <taxon>Bacteria</taxon>
        <taxon>Bacillati</taxon>
        <taxon>Bacillota</taxon>
        <taxon>Tissierellia</taxon>
        <taxon>Tissierellales</taxon>
        <taxon>Gottschalkiaceae</taxon>
        <taxon>Gottschalkia</taxon>
    </lineage>
</organism>
<dbReference type="InterPro" id="IPR012902">
    <property type="entry name" value="N_methyl_site"/>
</dbReference>
<keyword evidence="2" id="KW-1185">Reference proteome</keyword>
<dbReference type="eggNOG" id="ENOG5033PMT">
    <property type="taxonomic scope" value="Bacteria"/>
</dbReference>
<name>K0AWT5_GOTA9</name>
<dbReference type="EMBL" id="CP003326">
    <property type="protein sequence ID" value="AFS78283.1"/>
    <property type="molecule type" value="Genomic_DNA"/>
</dbReference>
<dbReference type="STRING" id="1128398.Curi_c12720"/>
<proteinExistence type="predicted"/>
<reference evidence="1 2" key="1">
    <citation type="journal article" date="2012" name="PLoS ONE">
        <title>The purine-utilizing bacterium Clostridium acidurici 9a: a genome-guided metabolic reconsideration.</title>
        <authorList>
            <person name="Hartwich K."/>
            <person name="Poehlein A."/>
            <person name="Daniel R."/>
        </authorList>
    </citation>
    <scope>NUCLEOTIDE SEQUENCE [LARGE SCALE GENOMIC DNA]</scope>
    <source>
        <strain evidence="2">ATCC 7906 / DSM 604 / BCRC 14475 / CIP 104303 / KCTC 5404 / NCIMB 10678 / 9a</strain>
    </source>
</reference>
<dbReference type="RefSeq" id="WP_014967420.1">
    <property type="nucleotide sequence ID" value="NC_018664.1"/>
</dbReference>
<dbReference type="Pfam" id="PF07963">
    <property type="entry name" value="N_methyl"/>
    <property type="match status" value="1"/>
</dbReference>
<evidence type="ECO:0000313" key="1">
    <source>
        <dbReference type="EMBL" id="AFS78283.1"/>
    </source>
</evidence>
<evidence type="ECO:0000313" key="2">
    <source>
        <dbReference type="Proteomes" id="UP000006094"/>
    </source>
</evidence>
<dbReference type="NCBIfam" id="TIGR02532">
    <property type="entry name" value="IV_pilin_GFxxxE"/>
    <property type="match status" value="1"/>
</dbReference>
<sequence length="673" mass="76953">MSEIIKKIKNITSNQKGFTLLEMILVILIMGFLVSMVSPVVGYMTDVKRANLTKEELRNIKISIIGAEKIYDENGFIIVGGYVGDMGSLPKLYRSEWNESDNRWEWKYTLGIGAYEEINDGTGQPIGLYESKIGNDDLGEKWKGPYTTYPKDAYPNDGDNLDSVNDKELFERKNNEGKYSDAWGNTLLFYKEYEDPLDETTATLWIISRGKDQKVIIPTTLGESYDENAEENIDNIAVKIMPNEWYRSYHIGKEKKTKEKLEEIRERIIGSFDNSDEDGRKLIRGYIGDTDEWPKLYRIDESGKWDTDINGEKLEIDYLNEWGQPIALWENIGNNPNWKGPYMEYPWQGYLEDSWGNPLKFTLKVTLESEIMTITSAGYDGEFDTEDDLLININKDEWKVKDISINDEKKVKATKNILKEIEVAMLGSRDVKDASGRRIVGGYLGDMGEMPKLYKIDDTTEKWIIDKNTSEKTEIDYSKNEWGQPINLWTDNDISPVSEGFEWKGPYLTNRYDEVIKDAWGKPIKFELDTTKGKMTITSSGVDRVFGDDKKGSSDDIVTVINSEDWRKDVVTIEGIIYNNTSATKNVELEFFNTPTNSKIISVVIKPVEKDTDSDGNTLIVGGGQQKFRITTEVYFGLRKIKLTGDLEEEVEIFIGKGGTQSPTKDNLKFFIK</sequence>
<dbReference type="Gene3D" id="3.30.700.10">
    <property type="entry name" value="Glycoprotein, Type 4 Pilin"/>
    <property type="match status" value="1"/>
</dbReference>
<dbReference type="Proteomes" id="UP000006094">
    <property type="component" value="Chromosome"/>
</dbReference>
<dbReference type="KEGG" id="cad:Curi_c12720"/>
<dbReference type="AlphaFoldDB" id="K0AWT5"/>
<accession>K0AWT5</accession>